<gene>
    <name evidence="4" type="primary">msrA</name>
    <name evidence="7" type="ORF">SAMN04487962_10218</name>
</gene>
<dbReference type="RefSeq" id="WP_091848719.1">
    <property type="nucleotide sequence ID" value="NZ_FOHZ01000002.1"/>
</dbReference>
<dbReference type="Pfam" id="PF01625">
    <property type="entry name" value="PMSR"/>
    <property type="match status" value="1"/>
</dbReference>
<dbReference type="InterPro" id="IPR002569">
    <property type="entry name" value="Met_Sox_Rdtase_MsrA_dom"/>
</dbReference>
<evidence type="ECO:0000256" key="3">
    <source>
        <dbReference type="ARBA" id="ARBA00048782"/>
    </source>
</evidence>
<comment type="function">
    <text evidence="4">Has an important function as a repair enzyme for proteins that have been inactivated by oxidation. Catalyzes the reversible oxidation-reduction of methionine sulfoxide in proteins to methionine.</text>
</comment>
<evidence type="ECO:0000256" key="2">
    <source>
        <dbReference type="ARBA" id="ARBA00047806"/>
    </source>
</evidence>
<keyword evidence="8" id="KW-1185">Reference proteome</keyword>
<comment type="catalytic activity">
    <reaction evidence="2 4">
        <text>L-methionyl-[protein] + [thioredoxin]-disulfide + H2O = L-methionyl-(S)-S-oxide-[protein] + [thioredoxin]-dithiol</text>
        <dbReference type="Rhea" id="RHEA:14217"/>
        <dbReference type="Rhea" id="RHEA-COMP:10698"/>
        <dbReference type="Rhea" id="RHEA-COMP:10700"/>
        <dbReference type="Rhea" id="RHEA-COMP:12313"/>
        <dbReference type="Rhea" id="RHEA-COMP:12315"/>
        <dbReference type="ChEBI" id="CHEBI:15377"/>
        <dbReference type="ChEBI" id="CHEBI:16044"/>
        <dbReference type="ChEBI" id="CHEBI:29950"/>
        <dbReference type="ChEBI" id="CHEBI:44120"/>
        <dbReference type="ChEBI" id="CHEBI:50058"/>
        <dbReference type="EC" id="1.8.4.11"/>
    </reaction>
</comment>
<dbReference type="EMBL" id="FOHZ01000002">
    <property type="protein sequence ID" value="SES84289.1"/>
    <property type="molecule type" value="Genomic_DNA"/>
</dbReference>
<dbReference type="Gene3D" id="3.30.1060.10">
    <property type="entry name" value="Peptide methionine sulphoxide reductase MsrA"/>
    <property type="match status" value="1"/>
</dbReference>
<evidence type="ECO:0000256" key="4">
    <source>
        <dbReference type="HAMAP-Rule" id="MF_01401"/>
    </source>
</evidence>
<comment type="catalytic activity">
    <reaction evidence="3 4">
        <text>[thioredoxin]-disulfide + L-methionine + H2O = L-methionine (S)-S-oxide + [thioredoxin]-dithiol</text>
        <dbReference type="Rhea" id="RHEA:19993"/>
        <dbReference type="Rhea" id="RHEA-COMP:10698"/>
        <dbReference type="Rhea" id="RHEA-COMP:10700"/>
        <dbReference type="ChEBI" id="CHEBI:15377"/>
        <dbReference type="ChEBI" id="CHEBI:29950"/>
        <dbReference type="ChEBI" id="CHEBI:50058"/>
        <dbReference type="ChEBI" id="CHEBI:57844"/>
        <dbReference type="ChEBI" id="CHEBI:58772"/>
        <dbReference type="EC" id="1.8.4.11"/>
    </reaction>
</comment>
<dbReference type="GO" id="GO:0008113">
    <property type="term" value="F:peptide-methionine (S)-S-oxide reductase activity"/>
    <property type="evidence" value="ECO:0007669"/>
    <property type="project" value="UniProtKB-UniRule"/>
</dbReference>
<dbReference type="PANTHER" id="PTHR43774:SF1">
    <property type="entry name" value="PEPTIDE METHIONINE SULFOXIDE REDUCTASE MSRA 2"/>
    <property type="match status" value="1"/>
</dbReference>
<evidence type="ECO:0000313" key="8">
    <source>
        <dbReference type="Proteomes" id="UP000198762"/>
    </source>
</evidence>
<dbReference type="GO" id="GO:0033744">
    <property type="term" value="F:L-methionine:thioredoxin-disulfide S-oxidoreductase activity"/>
    <property type="evidence" value="ECO:0007669"/>
    <property type="project" value="RHEA"/>
</dbReference>
<feature type="region of interest" description="Disordered" evidence="5">
    <location>
        <begin position="1"/>
        <end position="21"/>
    </location>
</feature>
<evidence type="ECO:0000256" key="1">
    <source>
        <dbReference type="ARBA" id="ARBA00023002"/>
    </source>
</evidence>
<dbReference type="EC" id="1.8.4.11" evidence="4"/>
<evidence type="ECO:0000313" key="7">
    <source>
        <dbReference type="EMBL" id="SES84289.1"/>
    </source>
</evidence>
<evidence type="ECO:0000259" key="6">
    <source>
        <dbReference type="Pfam" id="PF01625"/>
    </source>
</evidence>
<evidence type="ECO:0000256" key="5">
    <source>
        <dbReference type="SAM" id="MobiDB-lite"/>
    </source>
</evidence>
<comment type="similarity">
    <text evidence="4">Belongs to the MsrA Met sulfoxide reductase family.</text>
</comment>
<dbReference type="SUPFAM" id="SSF55068">
    <property type="entry name" value="Peptide methionine sulfoxide reductase"/>
    <property type="match status" value="1"/>
</dbReference>
<name>A0A1H9ZR66_9GAMM</name>
<dbReference type="HAMAP" id="MF_01401">
    <property type="entry name" value="MsrA"/>
    <property type="match status" value="1"/>
</dbReference>
<sequence length="208" mass="23177">MSMTCSVSGMTIPRDRFPAPPHDLEPEGKGLQKAVLAGGCFWCVEAVFLTLNGVQRVTSGYAGGDAQTANYDAVCTGQTGHAEAVEVEYDPAVISYGELLRVFFSVAHDPTQLNRQGNDRGPQYRSTVFYETPEQRRVAEDYIRQIDQAGIFADPVVTSLEPLRDFYAAEEYHQNFAGKHPRQPYIMAVAEPKLKKVREVYPDRLKTV</sequence>
<dbReference type="NCBIfam" id="TIGR00401">
    <property type="entry name" value="msrA"/>
    <property type="match status" value="1"/>
</dbReference>
<dbReference type="InterPro" id="IPR036509">
    <property type="entry name" value="Met_Sox_Rdtase_MsrA_sf"/>
</dbReference>
<dbReference type="AlphaFoldDB" id="A0A1H9ZR66"/>
<keyword evidence="1 4" id="KW-0560">Oxidoreductase</keyword>
<feature type="active site" evidence="4">
    <location>
        <position position="40"/>
    </location>
</feature>
<organism evidence="7 8">
    <name type="scientific">Marinobacter segnicrescens</name>
    <dbReference type="NCBI Taxonomy" id="430453"/>
    <lineage>
        <taxon>Bacteria</taxon>
        <taxon>Pseudomonadati</taxon>
        <taxon>Pseudomonadota</taxon>
        <taxon>Gammaproteobacteria</taxon>
        <taxon>Pseudomonadales</taxon>
        <taxon>Marinobacteraceae</taxon>
        <taxon>Marinobacter</taxon>
    </lineage>
</organism>
<accession>A0A1H9ZR66</accession>
<reference evidence="8" key="1">
    <citation type="submission" date="2016-10" db="EMBL/GenBank/DDBJ databases">
        <authorList>
            <person name="Varghese N."/>
            <person name="Submissions S."/>
        </authorList>
    </citation>
    <scope>NUCLEOTIDE SEQUENCE [LARGE SCALE GENOMIC DNA]</scope>
    <source>
        <strain evidence="8">CGMCC 1.6489</strain>
    </source>
</reference>
<dbReference type="Proteomes" id="UP000198762">
    <property type="component" value="Unassembled WGS sequence"/>
</dbReference>
<dbReference type="PANTHER" id="PTHR43774">
    <property type="entry name" value="PEPTIDE METHIONINE SULFOXIDE REDUCTASE"/>
    <property type="match status" value="1"/>
</dbReference>
<proteinExistence type="inferred from homology"/>
<dbReference type="OrthoDB" id="4174719at2"/>
<feature type="domain" description="Peptide methionine sulphoxide reductase MsrA" evidence="6">
    <location>
        <begin position="33"/>
        <end position="185"/>
    </location>
</feature>
<dbReference type="STRING" id="430453.SAMN04487962_10218"/>
<protein>
    <recommendedName>
        <fullName evidence="4">Peptide methionine sulfoxide reductase MsrA</fullName>
        <shortName evidence="4">Protein-methionine-S-oxide reductase</shortName>
        <ecNumber evidence="4">1.8.4.11</ecNumber>
    </recommendedName>
    <alternativeName>
        <fullName evidence="4">Peptide-methionine (S)-S-oxide reductase</fullName>
        <shortName evidence="4">Peptide Met(O) reductase</shortName>
    </alternativeName>
</protein>